<reference evidence="2 3" key="2">
    <citation type="submission" date="2016-08" db="EMBL/GenBank/DDBJ databases">
        <title>Pervasive Adenine N6-methylation of Active Genes in Fungi.</title>
        <authorList>
            <consortium name="DOE Joint Genome Institute"/>
            <person name="Mondo S.J."/>
            <person name="Dannebaum R.O."/>
            <person name="Kuo R.C."/>
            <person name="Labutti K."/>
            <person name="Haridas S."/>
            <person name="Kuo A."/>
            <person name="Salamov A."/>
            <person name="Ahrendt S.R."/>
            <person name="Lipzen A."/>
            <person name="Sullivan W."/>
            <person name="Andreopoulos W.B."/>
            <person name="Clum A."/>
            <person name="Lindquist E."/>
            <person name="Daum C."/>
            <person name="Ramamoorthy G.K."/>
            <person name="Gryganskyi A."/>
            <person name="Culley D."/>
            <person name="Magnuson J.K."/>
            <person name="James T.Y."/>
            <person name="O'Malley M.A."/>
            <person name="Stajich J.E."/>
            <person name="Spatafora J.W."/>
            <person name="Visel A."/>
            <person name="Grigoriev I.V."/>
        </authorList>
    </citation>
    <scope>NUCLEOTIDE SEQUENCE [LARGE SCALE GENOMIC DNA]</scope>
    <source>
        <strain evidence="2 3">S4</strain>
    </source>
</reference>
<evidence type="ECO:0008006" key="4">
    <source>
        <dbReference type="Google" id="ProtNLM"/>
    </source>
</evidence>
<dbReference type="OrthoDB" id="5597238at2759"/>
<protein>
    <recommendedName>
        <fullName evidence="4">Extracellular membrane protein CFEM domain-containing protein</fullName>
    </recommendedName>
</protein>
<dbReference type="Proteomes" id="UP000193944">
    <property type="component" value="Unassembled WGS sequence"/>
</dbReference>
<gene>
    <name evidence="2" type="ORF">BCR32DRAFT_283386</name>
</gene>
<name>A0A1Y1WUN3_9FUNG</name>
<accession>A0A1Y1WUN3</accession>
<keyword evidence="3" id="KW-1185">Reference proteome</keyword>
<evidence type="ECO:0000256" key="1">
    <source>
        <dbReference type="SAM" id="SignalP"/>
    </source>
</evidence>
<feature type="signal peptide" evidence="1">
    <location>
        <begin position="1"/>
        <end position="20"/>
    </location>
</feature>
<organism evidence="2 3">
    <name type="scientific">Anaeromyces robustus</name>
    <dbReference type="NCBI Taxonomy" id="1754192"/>
    <lineage>
        <taxon>Eukaryota</taxon>
        <taxon>Fungi</taxon>
        <taxon>Fungi incertae sedis</taxon>
        <taxon>Chytridiomycota</taxon>
        <taxon>Chytridiomycota incertae sedis</taxon>
        <taxon>Neocallimastigomycetes</taxon>
        <taxon>Neocallimastigales</taxon>
        <taxon>Neocallimastigaceae</taxon>
        <taxon>Anaeromyces</taxon>
    </lineage>
</organism>
<sequence>MNFKYAVLAVLAALAVKAETSEECVSSKKCGSDVACIASCFNVPAPSVQQVMSAESCIKGCGDSVS</sequence>
<feature type="non-terminal residue" evidence="2">
    <location>
        <position position="66"/>
    </location>
</feature>
<evidence type="ECO:0000313" key="3">
    <source>
        <dbReference type="Proteomes" id="UP000193944"/>
    </source>
</evidence>
<keyword evidence="1" id="KW-0732">Signal</keyword>
<proteinExistence type="predicted"/>
<comment type="caution">
    <text evidence="2">The sequence shown here is derived from an EMBL/GenBank/DDBJ whole genome shotgun (WGS) entry which is preliminary data.</text>
</comment>
<dbReference type="EMBL" id="MCFG01000258">
    <property type="protein sequence ID" value="ORX77223.1"/>
    <property type="molecule type" value="Genomic_DNA"/>
</dbReference>
<evidence type="ECO:0000313" key="2">
    <source>
        <dbReference type="EMBL" id="ORX77223.1"/>
    </source>
</evidence>
<reference evidence="2 3" key="1">
    <citation type="submission" date="2016-08" db="EMBL/GenBank/DDBJ databases">
        <title>A Parts List for Fungal Cellulosomes Revealed by Comparative Genomics.</title>
        <authorList>
            <consortium name="DOE Joint Genome Institute"/>
            <person name="Haitjema C.H."/>
            <person name="Gilmore S.P."/>
            <person name="Henske J.K."/>
            <person name="Solomon K.V."/>
            <person name="De Groot R."/>
            <person name="Kuo A."/>
            <person name="Mondo S.J."/>
            <person name="Salamov A.A."/>
            <person name="Labutti K."/>
            <person name="Zhao Z."/>
            <person name="Chiniquy J."/>
            <person name="Barry K."/>
            <person name="Brewer H.M."/>
            <person name="Purvine S.O."/>
            <person name="Wright A.T."/>
            <person name="Boxma B."/>
            <person name="Van Alen T."/>
            <person name="Hackstein J.H."/>
            <person name="Baker S.E."/>
            <person name="Grigoriev I.V."/>
            <person name="O'Malley M.A."/>
        </authorList>
    </citation>
    <scope>NUCLEOTIDE SEQUENCE [LARGE SCALE GENOMIC DNA]</scope>
    <source>
        <strain evidence="2 3">S4</strain>
    </source>
</reference>
<feature type="chain" id="PRO_5013390716" description="Extracellular membrane protein CFEM domain-containing protein" evidence="1">
    <location>
        <begin position="21"/>
        <end position="66"/>
    </location>
</feature>
<dbReference type="AlphaFoldDB" id="A0A1Y1WUN3"/>